<protein>
    <submittedName>
        <fullName evidence="7">Arylsulfatase</fullName>
        <ecNumber evidence="7">3.1.6.1</ecNumber>
    </submittedName>
</protein>
<comment type="caution">
    <text evidence="7">The sequence shown here is derived from an EMBL/GenBank/DDBJ whole genome shotgun (WGS) entry which is preliminary data.</text>
</comment>
<dbReference type="InterPro" id="IPR000917">
    <property type="entry name" value="Sulfatase_N"/>
</dbReference>
<keyword evidence="5" id="KW-0325">Glycoprotein</keyword>
<comment type="similarity">
    <text evidence="1">Belongs to the sulfatase family.</text>
</comment>
<evidence type="ECO:0000313" key="7">
    <source>
        <dbReference type="EMBL" id="TWU21337.1"/>
    </source>
</evidence>
<dbReference type="AlphaFoldDB" id="A0A5C6CBW9"/>
<dbReference type="InterPro" id="IPR017850">
    <property type="entry name" value="Alkaline_phosphatase_core_sf"/>
</dbReference>
<dbReference type="CDD" id="cd16029">
    <property type="entry name" value="4-S"/>
    <property type="match status" value="1"/>
</dbReference>
<evidence type="ECO:0000259" key="6">
    <source>
        <dbReference type="Pfam" id="PF00884"/>
    </source>
</evidence>
<keyword evidence="3 7" id="KW-0378">Hydrolase</keyword>
<keyword evidence="8" id="KW-1185">Reference proteome</keyword>
<reference evidence="7 8" key="1">
    <citation type="submission" date="2019-02" db="EMBL/GenBank/DDBJ databases">
        <title>Deep-cultivation of Planctomycetes and their phenomic and genomic characterization uncovers novel biology.</title>
        <authorList>
            <person name="Wiegand S."/>
            <person name="Jogler M."/>
            <person name="Boedeker C."/>
            <person name="Pinto D."/>
            <person name="Vollmers J."/>
            <person name="Rivas-Marin E."/>
            <person name="Kohn T."/>
            <person name="Peeters S.H."/>
            <person name="Heuer A."/>
            <person name="Rast P."/>
            <person name="Oberbeckmann S."/>
            <person name="Bunk B."/>
            <person name="Jeske O."/>
            <person name="Meyerdierks A."/>
            <person name="Storesund J.E."/>
            <person name="Kallscheuer N."/>
            <person name="Luecker S."/>
            <person name="Lage O.M."/>
            <person name="Pohl T."/>
            <person name="Merkel B.J."/>
            <person name="Hornburger P."/>
            <person name="Mueller R.-W."/>
            <person name="Bruemmer F."/>
            <person name="Labrenz M."/>
            <person name="Spormann A.M."/>
            <person name="Op Den Camp H."/>
            <person name="Overmann J."/>
            <person name="Amann R."/>
            <person name="Jetten M.S.M."/>
            <person name="Mascher T."/>
            <person name="Medema M.H."/>
            <person name="Devos D.P."/>
            <person name="Kaster A.-K."/>
            <person name="Ovreas L."/>
            <person name="Rohde M."/>
            <person name="Galperin M.Y."/>
            <person name="Jogler C."/>
        </authorList>
    </citation>
    <scope>NUCLEOTIDE SEQUENCE [LARGE SCALE GENOMIC DNA]</scope>
    <source>
        <strain evidence="7 8">Pla144</strain>
    </source>
</reference>
<dbReference type="GO" id="GO:0046872">
    <property type="term" value="F:metal ion binding"/>
    <property type="evidence" value="ECO:0007669"/>
    <property type="project" value="UniProtKB-KW"/>
</dbReference>
<proteinExistence type="inferred from homology"/>
<dbReference type="PANTHER" id="PTHR10342">
    <property type="entry name" value="ARYLSULFATASE"/>
    <property type="match status" value="1"/>
</dbReference>
<organism evidence="7 8">
    <name type="scientific">Bythopirellula polymerisocia</name>
    <dbReference type="NCBI Taxonomy" id="2528003"/>
    <lineage>
        <taxon>Bacteria</taxon>
        <taxon>Pseudomonadati</taxon>
        <taxon>Planctomycetota</taxon>
        <taxon>Planctomycetia</taxon>
        <taxon>Pirellulales</taxon>
        <taxon>Lacipirellulaceae</taxon>
        <taxon>Bythopirellula</taxon>
    </lineage>
</organism>
<dbReference type="Gene3D" id="3.30.1120.10">
    <property type="match status" value="1"/>
</dbReference>
<feature type="domain" description="Sulfatase N-terminal" evidence="6">
    <location>
        <begin position="44"/>
        <end position="350"/>
    </location>
</feature>
<keyword evidence="2" id="KW-0479">Metal-binding</keyword>
<dbReference type="InterPro" id="IPR047115">
    <property type="entry name" value="ARSB"/>
</dbReference>
<evidence type="ECO:0000256" key="4">
    <source>
        <dbReference type="ARBA" id="ARBA00022837"/>
    </source>
</evidence>
<gene>
    <name evidence="7" type="primary">atsA_33</name>
    <name evidence="7" type="ORF">Pla144_45570</name>
</gene>
<dbReference type="RefSeq" id="WP_146452802.1">
    <property type="nucleotide sequence ID" value="NZ_SJPS01000010.1"/>
</dbReference>
<keyword evidence="4" id="KW-0106">Calcium</keyword>
<evidence type="ECO:0000256" key="5">
    <source>
        <dbReference type="ARBA" id="ARBA00023180"/>
    </source>
</evidence>
<dbReference type="EC" id="3.1.6.1" evidence="7"/>
<dbReference type="OrthoDB" id="9783154at2"/>
<dbReference type="PANTHER" id="PTHR10342:SF274">
    <property type="entry name" value="ARYLSULFATASE B"/>
    <property type="match status" value="1"/>
</dbReference>
<dbReference type="EMBL" id="SJPS01000010">
    <property type="protein sequence ID" value="TWU21337.1"/>
    <property type="molecule type" value="Genomic_DNA"/>
</dbReference>
<dbReference type="SUPFAM" id="SSF53649">
    <property type="entry name" value="Alkaline phosphatase-like"/>
    <property type="match status" value="1"/>
</dbReference>
<evidence type="ECO:0000256" key="1">
    <source>
        <dbReference type="ARBA" id="ARBA00008779"/>
    </source>
</evidence>
<dbReference type="Pfam" id="PF00884">
    <property type="entry name" value="Sulfatase"/>
    <property type="match status" value="1"/>
</dbReference>
<evidence type="ECO:0000256" key="2">
    <source>
        <dbReference type="ARBA" id="ARBA00022723"/>
    </source>
</evidence>
<dbReference type="GO" id="GO:0004065">
    <property type="term" value="F:arylsulfatase activity"/>
    <property type="evidence" value="ECO:0007669"/>
    <property type="project" value="UniProtKB-EC"/>
</dbReference>
<sequence length="482" mass="53378">MSKMTISAACNAFAHATSRCFLLFLLISVLESLQSMQCHAAPRPNILILLADDLGWGDVGFHGSEIRTPNIDSLAERGYVLDNFYVQPTCTPTRIALMTGRYPFRCGGQICVLRPHHKHGAPLDEPFLSNALKNAGYKTAITGKWHLGLARRAYWPTSRGFDLQYGLLGGSIDYFSHVGYETLDWNDNDHVPLHEEGYSTDLIGSRAVSIVLDHDFNSQPLFLYVPFNAPHVPIQAKTEDLESYSAIQDKQRQTYAAMVTAMDKQIGSILKAFDEKGVADNTLVIFASDNGGHTDGASNVPLRGNKGKLYEGGIRVPACLLWPNELKGARTISQPIHIVDFFPTLVKLAGGTVNSKKPMDGLDVWPAIADDKPLPSREIVHNVFDSNGRGAIRKDQWKLIVYPRRLAPTGVPLGVADLFAQLFDIDSDPYEINNLAERYPNIVESLWKRLREHGKSVGDSRPYCAPASPDWEPPADWSVIPE</sequence>
<dbReference type="Gene3D" id="3.40.720.10">
    <property type="entry name" value="Alkaline Phosphatase, subunit A"/>
    <property type="match status" value="1"/>
</dbReference>
<dbReference type="PROSITE" id="PS00523">
    <property type="entry name" value="SULFATASE_1"/>
    <property type="match status" value="1"/>
</dbReference>
<dbReference type="InterPro" id="IPR024607">
    <property type="entry name" value="Sulfatase_CS"/>
</dbReference>
<accession>A0A5C6CBW9</accession>
<dbReference type="Proteomes" id="UP000318437">
    <property type="component" value="Unassembled WGS sequence"/>
</dbReference>
<evidence type="ECO:0000256" key="3">
    <source>
        <dbReference type="ARBA" id="ARBA00022801"/>
    </source>
</evidence>
<name>A0A5C6CBW9_9BACT</name>
<evidence type="ECO:0000313" key="8">
    <source>
        <dbReference type="Proteomes" id="UP000318437"/>
    </source>
</evidence>